<dbReference type="PANTHER" id="PTHR47018:SF4">
    <property type="match status" value="1"/>
</dbReference>
<protein>
    <submittedName>
        <fullName evidence="2">Uncharacterized protein</fullName>
    </submittedName>
</protein>
<comment type="caution">
    <text evidence="2">The sequence shown here is derived from an EMBL/GenBank/DDBJ whole genome shotgun (WGS) entry which is preliminary data.</text>
</comment>
<feature type="region of interest" description="Disordered" evidence="1">
    <location>
        <begin position="1"/>
        <end position="27"/>
    </location>
</feature>
<accession>A0A8B6H7S0</accession>
<evidence type="ECO:0000313" key="3">
    <source>
        <dbReference type="Proteomes" id="UP000596742"/>
    </source>
</evidence>
<gene>
    <name evidence="2" type="ORF">MGAL_10B051701</name>
</gene>
<dbReference type="Proteomes" id="UP000596742">
    <property type="component" value="Unassembled WGS sequence"/>
</dbReference>
<keyword evidence="3" id="KW-1185">Reference proteome</keyword>
<dbReference type="AlphaFoldDB" id="A0A8B6H7S0"/>
<evidence type="ECO:0000313" key="2">
    <source>
        <dbReference type="EMBL" id="VDI74930.1"/>
    </source>
</evidence>
<proteinExistence type="predicted"/>
<sequence length="232" mass="26684">MGPESPIKDNIGVRRDELTLPTHKPKSKKVPELPAAYMNIKPAYLKTKQEPLILPDDITNILNHNYIFMSLQNEYEWLNTVRLTSKDITSENIAWSSFHSSERRGPTVEMSLSWLLSLFQEQAHSVATIKHSKDTLRDVFERLTKKPVLVSDADMELIEAFVVVMYELQQHLTSTNPDLNYLHASKDTQYDTIRPTRAALLDHTKLATYRGGHVWRQAVTHDQHLPSPGDWE</sequence>
<reference evidence="2" key="1">
    <citation type="submission" date="2018-11" db="EMBL/GenBank/DDBJ databases">
        <authorList>
            <person name="Alioto T."/>
            <person name="Alioto T."/>
        </authorList>
    </citation>
    <scope>NUCLEOTIDE SEQUENCE</scope>
</reference>
<name>A0A8B6H7S0_MYTGA</name>
<organism evidence="2 3">
    <name type="scientific">Mytilus galloprovincialis</name>
    <name type="common">Mediterranean mussel</name>
    <dbReference type="NCBI Taxonomy" id="29158"/>
    <lineage>
        <taxon>Eukaryota</taxon>
        <taxon>Metazoa</taxon>
        <taxon>Spiralia</taxon>
        <taxon>Lophotrochozoa</taxon>
        <taxon>Mollusca</taxon>
        <taxon>Bivalvia</taxon>
        <taxon>Autobranchia</taxon>
        <taxon>Pteriomorphia</taxon>
        <taxon>Mytilida</taxon>
        <taxon>Mytiloidea</taxon>
        <taxon>Mytilidae</taxon>
        <taxon>Mytilinae</taxon>
        <taxon>Mytilus</taxon>
    </lineage>
</organism>
<dbReference type="PANTHER" id="PTHR47018">
    <property type="entry name" value="CXC DOMAIN-CONTAINING PROTEIN-RELATED"/>
    <property type="match status" value="1"/>
</dbReference>
<evidence type="ECO:0000256" key="1">
    <source>
        <dbReference type="SAM" id="MobiDB-lite"/>
    </source>
</evidence>
<dbReference type="EMBL" id="UYJE01009614">
    <property type="protein sequence ID" value="VDI74930.1"/>
    <property type="molecule type" value="Genomic_DNA"/>
</dbReference>